<proteinExistence type="predicted"/>
<dbReference type="EMBL" id="CADCTK010000523">
    <property type="protein sequence ID" value="CAA9259485.1"/>
    <property type="molecule type" value="Genomic_DNA"/>
</dbReference>
<protein>
    <submittedName>
        <fullName evidence="1">Uncharacterized protein</fullName>
    </submittedName>
</protein>
<name>A0A6J4IT98_9CHLR</name>
<accession>A0A6J4IT98</accession>
<dbReference type="AlphaFoldDB" id="A0A6J4IT98"/>
<gene>
    <name evidence="1" type="ORF">AVDCRST_MAG26-2269</name>
</gene>
<evidence type="ECO:0000313" key="1">
    <source>
        <dbReference type="EMBL" id="CAA9259485.1"/>
    </source>
</evidence>
<sequence>MLSSAGRVTQVEAGLIRYANELAFRRAPEPRPSVPVWTFGPR</sequence>
<reference evidence="1" key="1">
    <citation type="submission" date="2020-02" db="EMBL/GenBank/DDBJ databases">
        <authorList>
            <person name="Meier V. D."/>
        </authorList>
    </citation>
    <scope>NUCLEOTIDE SEQUENCE</scope>
    <source>
        <strain evidence="1">AVDCRST_MAG26</strain>
    </source>
</reference>
<organism evidence="1">
    <name type="scientific">uncultured Chloroflexia bacterium</name>
    <dbReference type="NCBI Taxonomy" id="1672391"/>
    <lineage>
        <taxon>Bacteria</taxon>
        <taxon>Bacillati</taxon>
        <taxon>Chloroflexota</taxon>
        <taxon>Chloroflexia</taxon>
        <taxon>environmental samples</taxon>
    </lineage>
</organism>